<evidence type="ECO:0000256" key="1">
    <source>
        <dbReference type="SAM" id="MobiDB-lite"/>
    </source>
</evidence>
<feature type="region of interest" description="Disordered" evidence="1">
    <location>
        <begin position="112"/>
        <end position="152"/>
    </location>
</feature>
<organism evidence="2 3">
    <name type="scientific">Eumeta variegata</name>
    <name type="common">Bagworm moth</name>
    <name type="synonym">Eumeta japonica</name>
    <dbReference type="NCBI Taxonomy" id="151549"/>
    <lineage>
        <taxon>Eukaryota</taxon>
        <taxon>Metazoa</taxon>
        <taxon>Ecdysozoa</taxon>
        <taxon>Arthropoda</taxon>
        <taxon>Hexapoda</taxon>
        <taxon>Insecta</taxon>
        <taxon>Pterygota</taxon>
        <taxon>Neoptera</taxon>
        <taxon>Endopterygota</taxon>
        <taxon>Lepidoptera</taxon>
        <taxon>Glossata</taxon>
        <taxon>Ditrysia</taxon>
        <taxon>Tineoidea</taxon>
        <taxon>Psychidae</taxon>
        <taxon>Oiketicinae</taxon>
        <taxon>Eumeta</taxon>
    </lineage>
</organism>
<sequence>MRNESTSGNVCTAESPPLLCACRARASPTFIFFPLHRPQPCCRECVPDPFEQPSQHQKRSAAPVRDRGSPEEPDLWSETRKSGSTLSSRRIPLDTSSLICQQYSPPNIKYHRANSQKKIRGTSDWKKKKKEKRAQGGRFGPPSPGAFKQTNLSRPVSGDPLIFYYSPPLSPLAPCPYHESHAPPHYKIMVAHSKRVRSESCVNPLQDLSPAPELMRGQHALTYGHVVDGARSDNTTQIYFTSYL</sequence>
<accession>A0A4C1U9Z8</accession>
<dbReference type="AlphaFoldDB" id="A0A4C1U9Z8"/>
<name>A0A4C1U9Z8_EUMVA</name>
<evidence type="ECO:0000313" key="2">
    <source>
        <dbReference type="EMBL" id="GBP23139.1"/>
    </source>
</evidence>
<feature type="region of interest" description="Disordered" evidence="1">
    <location>
        <begin position="49"/>
        <end position="89"/>
    </location>
</feature>
<gene>
    <name evidence="2" type="ORF">EVAR_13160_1</name>
</gene>
<reference evidence="2 3" key="1">
    <citation type="journal article" date="2019" name="Commun. Biol.">
        <title>The bagworm genome reveals a unique fibroin gene that provides high tensile strength.</title>
        <authorList>
            <person name="Kono N."/>
            <person name="Nakamura H."/>
            <person name="Ohtoshi R."/>
            <person name="Tomita M."/>
            <person name="Numata K."/>
            <person name="Arakawa K."/>
        </authorList>
    </citation>
    <scope>NUCLEOTIDE SEQUENCE [LARGE SCALE GENOMIC DNA]</scope>
</reference>
<evidence type="ECO:0000313" key="3">
    <source>
        <dbReference type="Proteomes" id="UP000299102"/>
    </source>
</evidence>
<protein>
    <submittedName>
        <fullName evidence="2">Uncharacterized protein</fullName>
    </submittedName>
</protein>
<comment type="caution">
    <text evidence="2">The sequence shown here is derived from an EMBL/GenBank/DDBJ whole genome shotgun (WGS) entry which is preliminary data.</text>
</comment>
<dbReference type="Proteomes" id="UP000299102">
    <property type="component" value="Unassembled WGS sequence"/>
</dbReference>
<proteinExistence type="predicted"/>
<feature type="compositionally biased region" description="Basic residues" evidence="1">
    <location>
        <begin position="112"/>
        <end position="132"/>
    </location>
</feature>
<keyword evidence="3" id="KW-1185">Reference proteome</keyword>
<dbReference type="EMBL" id="BGZK01000147">
    <property type="protein sequence ID" value="GBP23139.1"/>
    <property type="molecule type" value="Genomic_DNA"/>
</dbReference>